<dbReference type="Proteomes" id="UP000223968">
    <property type="component" value="Unassembled WGS sequence"/>
</dbReference>
<feature type="region of interest" description="Disordered" evidence="1">
    <location>
        <begin position="132"/>
        <end position="153"/>
    </location>
</feature>
<evidence type="ECO:0000313" key="3">
    <source>
        <dbReference type="Proteomes" id="UP000223968"/>
    </source>
</evidence>
<keyword evidence="3" id="KW-1185">Reference proteome</keyword>
<comment type="caution">
    <text evidence="2">The sequence shown here is derived from an EMBL/GenBank/DDBJ whole genome shotgun (WGS) entry which is preliminary data.</text>
</comment>
<evidence type="ECO:0000256" key="1">
    <source>
        <dbReference type="SAM" id="MobiDB-lite"/>
    </source>
</evidence>
<name>A0A2B7YCI4_9EURO</name>
<evidence type="ECO:0000313" key="2">
    <source>
        <dbReference type="EMBL" id="PGH18799.1"/>
    </source>
</evidence>
<organism evidence="2 3">
    <name type="scientific">Helicocarpus griseus UAMH5409</name>
    <dbReference type="NCBI Taxonomy" id="1447875"/>
    <lineage>
        <taxon>Eukaryota</taxon>
        <taxon>Fungi</taxon>
        <taxon>Dikarya</taxon>
        <taxon>Ascomycota</taxon>
        <taxon>Pezizomycotina</taxon>
        <taxon>Eurotiomycetes</taxon>
        <taxon>Eurotiomycetidae</taxon>
        <taxon>Onygenales</taxon>
        <taxon>Ajellomycetaceae</taxon>
        <taxon>Helicocarpus</taxon>
    </lineage>
</organism>
<dbReference type="EMBL" id="PDNB01000002">
    <property type="protein sequence ID" value="PGH18799.1"/>
    <property type="molecule type" value="Genomic_DNA"/>
</dbReference>
<accession>A0A2B7YCI4</accession>
<sequence length="177" mass="19073">MKIHAGRVFLAPNDPGIALLTDDKWYDAHANLKADANMYAAPLDAAITNGKVKLPRRVLKPEVHKGTFIDGPVDYLYHDDHASAASAANYEDDDAHDVEDVDDDDHDNVNIGDIDFDGMDIFVAAGYGQEPVSSPVTANAEPTPTADDTPGNTVVETVMRTPIKPDMPKLTGDANMD</sequence>
<dbReference type="AlphaFoldDB" id="A0A2B7YCI4"/>
<reference evidence="2 3" key="1">
    <citation type="submission" date="2017-10" db="EMBL/GenBank/DDBJ databases">
        <title>Comparative genomics in systemic dimorphic fungi from Ajellomycetaceae.</title>
        <authorList>
            <person name="Munoz J.F."/>
            <person name="Mcewen J.G."/>
            <person name="Clay O.K."/>
            <person name="Cuomo C.A."/>
        </authorList>
    </citation>
    <scope>NUCLEOTIDE SEQUENCE [LARGE SCALE GENOMIC DNA]</scope>
    <source>
        <strain evidence="2 3">UAMH5409</strain>
    </source>
</reference>
<protein>
    <submittedName>
        <fullName evidence="2">Uncharacterized protein</fullName>
    </submittedName>
</protein>
<gene>
    <name evidence="2" type="ORF">AJ79_00212</name>
</gene>
<proteinExistence type="predicted"/>
<feature type="compositionally biased region" description="Polar residues" evidence="1">
    <location>
        <begin position="132"/>
        <end position="142"/>
    </location>
</feature>